<evidence type="ECO:0000313" key="3">
    <source>
        <dbReference type="Proteomes" id="UP000184432"/>
    </source>
</evidence>
<feature type="compositionally biased region" description="Acidic residues" evidence="1">
    <location>
        <begin position="186"/>
        <end position="209"/>
    </location>
</feature>
<organism evidence="2 3">
    <name type="scientific">Aquimarina spongiae</name>
    <dbReference type="NCBI Taxonomy" id="570521"/>
    <lineage>
        <taxon>Bacteria</taxon>
        <taxon>Pseudomonadati</taxon>
        <taxon>Bacteroidota</taxon>
        <taxon>Flavobacteriia</taxon>
        <taxon>Flavobacteriales</taxon>
        <taxon>Flavobacteriaceae</taxon>
        <taxon>Aquimarina</taxon>
    </lineage>
</organism>
<sequence>MKRFVFLLFIILLWSCDDGDIIITSFEFDDVDLQLCSGAAENEFVFFKINQGVNEAISFNFVSADFSETEETAMPITINLNDGNSSLIYRQFNIAITADYYCSNIPPGDVIVTEEMVGIAGTATIETLITLEDDNDGIAAEDEDLNGNNDLTDDDTDGDGIPNYLDQDDDNDNILTSEELANSIPDNDDPRDTDEDGIPDYLEEDDDNDGILTRNEDANQNGNPRDDRAAPGELPFYLDPESTNAEVIVAPSRNNTIQTTFTTTVNITGIQFDGNNGNFQDDNFSFGSRETTISITTEL</sequence>
<evidence type="ECO:0008006" key="4">
    <source>
        <dbReference type="Google" id="ProtNLM"/>
    </source>
</evidence>
<dbReference type="Proteomes" id="UP000184432">
    <property type="component" value="Unassembled WGS sequence"/>
</dbReference>
<reference evidence="3" key="1">
    <citation type="submission" date="2016-11" db="EMBL/GenBank/DDBJ databases">
        <authorList>
            <person name="Varghese N."/>
            <person name="Submissions S."/>
        </authorList>
    </citation>
    <scope>NUCLEOTIDE SEQUENCE [LARGE SCALE GENOMIC DNA]</scope>
    <source>
        <strain evidence="3">DSM 22623</strain>
    </source>
</reference>
<dbReference type="GO" id="GO:0005509">
    <property type="term" value="F:calcium ion binding"/>
    <property type="evidence" value="ECO:0007669"/>
    <property type="project" value="InterPro"/>
</dbReference>
<name>A0A1M6BMH8_9FLAO</name>
<dbReference type="OrthoDB" id="1159446at2"/>
<protein>
    <recommendedName>
        <fullName evidence="4">Thrombospondin type 3 repeat-containing protein</fullName>
    </recommendedName>
</protein>
<feature type="compositionally biased region" description="Acidic residues" evidence="1">
    <location>
        <begin position="139"/>
        <end position="158"/>
    </location>
</feature>
<dbReference type="PROSITE" id="PS00018">
    <property type="entry name" value="EF_HAND_1"/>
    <property type="match status" value="1"/>
</dbReference>
<gene>
    <name evidence="2" type="ORF">SAMN04488508_101913</name>
</gene>
<keyword evidence="3" id="KW-1185">Reference proteome</keyword>
<proteinExistence type="predicted"/>
<dbReference type="InterPro" id="IPR018247">
    <property type="entry name" value="EF_Hand_1_Ca_BS"/>
</dbReference>
<evidence type="ECO:0000313" key="2">
    <source>
        <dbReference type="EMBL" id="SHI49922.1"/>
    </source>
</evidence>
<dbReference type="Gene3D" id="4.10.1080.10">
    <property type="entry name" value="TSP type-3 repeat"/>
    <property type="match status" value="1"/>
</dbReference>
<evidence type="ECO:0000256" key="1">
    <source>
        <dbReference type="SAM" id="MobiDB-lite"/>
    </source>
</evidence>
<accession>A0A1M6BMH8</accession>
<dbReference type="STRING" id="570521.SAMN04488508_101913"/>
<dbReference type="AlphaFoldDB" id="A0A1M6BMH8"/>
<dbReference type="RefSeq" id="WP_073314292.1">
    <property type="nucleotide sequence ID" value="NZ_FQYP01000001.1"/>
</dbReference>
<dbReference type="InterPro" id="IPR028974">
    <property type="entry name" value="TSP_type-3_rpt"/>
</dbReference>
<feature type="region of interest" description="Disordered" evidence="1">
    <location>
        <begin position="139"/>
        <end position="235"/>
    </location>
</feature>
<dbReference type="EMBL" id="FQYP01000001">
    <property type="protein sequence ID" value="SHI49922.1"/>
    <property type="molecule type" value="Genomic_DNA"/>
</dbReference>